<feature type="transmembrane region" description="Helical" evidence="10">
    <location>
        <begin position="266"/>
        <end position="284"/>
    </location>
</feature>
<dbReference type="OrthoDB" id="2874149at2759"/>
<dbReference type="PANTHER" id="PTHR28097:SF1">
    <property type="entry name" value="PHEROMONE A FACTOR RECEPTOR"/>
    <property type="match status" value="1"/>
</dbReference>
<dbReference type="PANTHER" id="PTHR28097">
    <property type="entry name" value="PHEROMONE A FACTOR RECEPTOR"/>
    <property type="match status" value="1"/>
</dbReference>
<dbReference type="PRINTS" id="PR00899">
    <property type="entry name" value="GPCRSTE3"/>
</dbReference>
<evidence type="ECO:0000256" key="8">
    <source>
        <dbReference type="ARBA" id="ARBA00023170"/>
    </source>
</evidence>
<keyword evidence="8" id="KW-0675">Receptor</keyword>
<name>A0A0C9VTK4_SPHS4</name>
<gene>
    <name evidence="11" type="ORF">M422DRAFT_778666</name>
</gene>
<protein>
    <submittedName>
        <fullName evidence="11">Uncharacterized protein</fullName>
    </submittedName>
</protein>
<organism evidence="11 12">
    <name type="scientific">Sphaerobolus stellatus (strain SS14)</name>
    <dbReference type="NCBI Taxonomy" id="990650"/>
    <lineage>
        <taxon>Eukaryota</taxon>
        <taxon>Fungi</taxon>
        <taxon>Dikarya</taxon>
        <taxon>Basidiomycota</taxon>
        <taxon>Agaricomycotina</taxon>
        <taxon>Agaricomycetes</taxon>
        <taxon>Phallomycetidae</taxon>
        <taxon>Geastrales</taxon>
        <taxon>Sphaerobolaceae</taxon>
        <taxon>Sphaerobolus</taxon>
    </lineage>
</organism>
<accession>A0A0C9VTK4</accession>
<keyword evidence="4 10" id="KW-0812">Transmembrane</keyword>
<reference evidence="11 12" key="1">
    <citation type="submission" date="2014-06" db="EMBL/GenBank/DDBJ databases">
        <title>Evolutionary Origins and Diversification of the Mycorrhizal Mutualists.</title>
        <authorList>
            <consortium name="DOE Joint Genome Institute"/>
            <consortium name="Mycorrhizal Genomics Consortium"/>
            <person name="Kohler A."/>
            <person name="Kuo A."/>
            <person name="Nagy L.G."/>
            <person name="Floudas D."/>
            <person name="Copeland A."/>
            <person name="Barry K.W."/>
            <person name="Cichocki N."/>
            <person name="Veneault-Fourrey C."/>
            <person name="LaButti K."/>
            <person name="Lindquist E.A."/>
            <person name="Lipzen A."/>
            <person name="Lundell T."/>
            <person name="Morin E."/>
            <person name="Murat C."/>
            <person name="Riley R."/>
            <person name="Ohm R."/>
            <person name="Sun H."/>
            <person name="Tunlid A."/>
            <person name="Henrissat B."/>
            <person name="Grigoriev I.V."/>
            <person name="Hibbett D.S."/>
            <person name="Martin F."/>
        </authorList>
    </citation>
    <scope>NUCLEOTIDE SEQUENCE [LARGE SCALE GENOMIC DNA]</scope>
    <source>
        <strain evidence="11 12">SS14</strain>
    </source>
</reference>
<feature type="transmembrane region" description="Helical" evidence="10">
    <location>
        <begin position="110"/>
        <end position="130"/>
    </location>
</feature>
<comment type="subcellular location">
    <subcellularLocation>
        <location evidence="1">Membrane</location>
        <topology evidence="1">Multi-pass membrane protein</topology>
    </subcellularLocation>
</comment>
<evidence type="ECO:0000313" key="11">
    <source>
        <dbReference type="EMBL" id="KIJ45902.1"/>
    </source>
</evidence>
<dbReference type="HOGENOM" id="CLU_027592_0_0_1"/>
<dbReference type="GO" id="GO:0000750">
    <property type="term" value="P:pheromone-dependent signal transduction involved in conjugation with cellular fusion"/>
    <property type="evidence" value="ECO:0007669"/>
    <property type="project" value="TreeGrafter"/>
</dbReference>
<keyword evidence="7 10" id="KW-0472">Membrane</keyword>
<evidence type="ECO:0000256" key="5">
    <source>
        <dbReference type="ARBA" id="ARBA00022989"/>
    </source>
</evidence>
<dbReference type="InterPro" id="IPR001499">
    <property type="entry name" value="GPCR_STE3"/>
</dbReference>
<sequence>MRHLELGVIPIIAAVLPLLSLPAHIRVRGIPTISLSLWLFISSLIRGIGALVWADNVDIRLEVWCDISTKILMGFVVAVPGASMCLMRQISIITSLRTSQRPSGSRKERIIEVFFCLLFPCIYMVLHYVVQGRRFDIIETLGCTPTFVISWVSILLIFVSPLLMSVVGLIYGGLIIWALLRRRRNFKATPSGGSSASSNPARYTRLFFLSSVVVMWETALIILTVVLNVKIGLDSETDWNFVHYKFSRIRQLPRFLISNSSYNSTLALWLVPPIAAVFFFLCFATGQEAMKDYRIVFGWFKRVVFRCGSGRQVVVSPYSIPSKSWTTTETFQRKLKSLGDTSDGMDNIYVDIKYPPQSYSPASKKLPSLPMASSNSVQCGISYEADERLIIP</sequence>
<evidence type="ECO:0000256" key="1">
    <source>
        <dbReference type="ARBA" id="ARBA00004141"/>
    </source>
</evidence>
<proteinExistence type="inferred from homology"/>
<evidence type="ECO:0000313" key="12">
    <source>
        <dbReference type="Proteomes" id="UP000054279"/>
    </source>
</evidence>
<comment type="similarity">
    <text evidence="2">Belongs to the G-protein coupled receptor 4 family.</text>
</comment>
<evidence type="ECO:0000256" key="6">
    <source>
        <dbReference type="ARBA" id="ARBA00023040"/>
    </source>
</evidence>
<keyword evidence="12" id="KW-1185">Reference proteome</keyword>
<dbReference type="Proteomes" id="UP000054279">
    <property type="component" value="Unassembled WGS sequence"/>
</dbReference>
<dbReference type="Pfam" id="PF02076">
    <property type="entry name" value="STE3"/>
    <property type="match status" value="1"/>
</dbReference>
<evidence type="ECO:0000256" key="2">
    <source>
        <dbReference type="ARBA" id="ARBA00011085"/>
    </source>
</evidence>
<evidence type="ECO:0000256" key="7">
    <source>
        <dbReference type="ARBA" id="ARBA00023136"/>
    </source>
</evidence>
<keyword evidence="9" id="KW-0807">Transducer</keyword>
<keyword evidence="5 10" id="KW-1133">Transmembrane helix</keyword>
<feature type="transmembrane region" description="Helical" evidence="10">
    <location>
        <begin position="150"/>
        <end position="180"/>
    </location>
</feature>
<dbReference type="GO" id="GO:0004932">
    <property type="term" value="F:mating-type factor pheromone receptor activity"/>
    <property type="evidence" value="ECO:0007669"/>
    <property type="project" value="InterPro"/>
</dbReference>
<evidence type="ECO:0000256" key="10">
    <source>
        <dbReference type="SAM" id="Phobius"/>
    </source>
</evidence>
<dbReference type="AlphaFoldDB" id="A0A0C9VTK4"/>
<dbReference type="CDD" id="cd14966">
    <property type="entry name" value="7tmD_STE3"/>
    <property type="match status" value="1"/>
</dbReference>
<evidence type="ECO:0000256" key="4">
    <source>
        <dbReference type="ARBA" id="ARBA00022692"/>
    </source>
</evidence>
<keyword evidence="6" id="KW-0297">G-protein coupled receptor</keyword>
<feature type="transmembrane region" description="Helical" evidence="10">
    <location>
        <begin position="67"/>
        <end position="90"/>
    </location>
</feature>
<keyword evidence="3" id="KW-0589">Pheromone response</keyword>
<evidence type="ECO:0000256" key="3">
    <source>
        <dbReference type="ARBA" id="ARBA00022507"/>
    </source>
</evidence>
<feature type="transmembrane region" description="Helical" evidence="10">
    <location>
        <begin position="37"/>
        <end position="55"/>
    </location>
</feature>
<feature type="transmembrane region" description="Helical" evidence="10">
    <location>
        <begin position="6"/>
        <end position="25"/>
    </location>
</feature>
<dbReference type="GO" id="GO:0005886">
    <property type="term" value="C:plasma membrane"/>
    <property type="evidence" value="ECO:0007669"/>
    <property type="project" value="TreeGrafter"/>
</dbReference>
<evidence type="ECO:0000256" key="9">
    <source>
        <dbReference type="ARBA" id="ARBA00023224"/>
    </source>
</evidence>
<feature type="transmembrane region" description="Helical" evidence="10">
    <location>
        <begin position="206"/>
        <end position="229"/>
    </location>
</feature>
<dbReference type="EMBL" id="KN837110">
    <property type="protein sequence ID" value="KIJ45902.1"/>
    <property type="molecule type" value="Genomic_DNA"/>
</dbReference>